<dbReference type="SUPFAM" id="SSF81301">
    <property type="entry name" value="Nucleotidyltransferase"/>
    <property type="match status" value="1"/>
</dbReference>
<dbReference type="GO" id="GO:0015969">
    <property type="term" value="P:guanosine tetraphosphate metabolic process"/>
    <property type="evidence" value="ECO:0007669"/>
    <property type="project" value="InterPro"/>
</dbReference>
<dbReference type="InterPro" id="IPR007685">
    <property type="entry name" value="RelA_SpoT"/>
</dbReference>
<evidence type="ECO:0000313" key="4">
    <source>
        <dbReference type="Proteomes" id="UP000483078"/>
    </source>
</evidence>
<reference evidence="3 4" key="1">
    <citation type="submission" date="2019-06" db="EMBL/GenBank/DDBJ databases">
        <title>Enrichment of Autotrophic Halophilic Microorganisms from Red Sea Brine Pool Using Microbial Electrosynthesis System.</title>
        <authorList>
            <person name="Alqahtani M.F."/>
            <person name="Bajracharya S."/>
            <person name="Katuri K.P."/>
            <person name="Ali M."/>
            <person name="Saikaly P.E."/>
        </authorList>
    </citation>
    <scope>NUCLEOTIDE SEQUENCE [LARGE SCALE GENOMIC DNA]</scope>
    <source>
        <strain evidence="3">MES6</strain>
    </source>
</reference>
<accession>A0A7C9HN00</accession>
<dbReference type="PANTHER" id="PTHR47837">
    <property type="entry name" value="GTP PYROPHOSPHOKINASE YJBM"/>
    <property type="match status" value="1"/>
</dbReference>
<dbReference type="PANTHER" id="PTHR47837:SF1">
    <property type="entry name" value="GTP PYROPHOSPHOKINASE YJBM"/>
    <property type="match status" value="1"/>
</dbReference>
<proteinExistence type="predicted"/>
<feature type="region of interest" description="Disordered" evidence="1">
    <location>
        <begin position="372"/>
        <end position="392"/>
    </location>
</feature>
<evidence type="ECO:0000256" key="1">
    <source>
        <dbReference type="SAM" id="MobiDB-lite"/>
    </source>
</evidence>
<dbReference type="InterPro" id="IPR052366">
    <property type="entry name" value="GTP_Pyrophosphokinase"/>
</dbReference>
<dbReference type="InterPro" id="IPR043519">
    <property type="entry name" value="NT_sf"/>
</dbReference>
<dbReference type="Pfam" id="PF04607">
    <property type="entry name" value="RelA_SpoT"/>
    <property type="match status" value="1"/>
</dbReference>
<dbReference type="AlphaFoldDB" id="A0A7C9HN00"/>
<feature type="domain" description="RelA/SpoT" evidence="2">
    <location>
        <begin position="95"/>
        <end position="213"/>
    </location>
</feature>
<gene>
    <name evidence="3" type="ORF">FH759_08540</name>
</gene>
<dbReference type="RefSeq" id="WP_273249426.1">
    <property type="nucleotide sequence ID" value="NZ_VENJ01000010.1"/>
</dbReference>
<comment type="caution">
    <text evidence="3">The sequence shown here is derived from an EMBL/GenBank/DDBJ whole genome shotgun (WGS) entry which is preliminary data.</text>
</comment>
<dbReference type="Gene3D" id="3.30.460.10">
    <property type="entry name" value="Beta Polymerase, domain 2"/>
    <property type="match status" value="1"/>
</dbReference>
<dbReference type="EMBL" id="VENJ01000010">
    <property type="protein sequence ID" value="MTJ04723.1"/>
    <property type="molecule type" value="Genomic_DNA"/>
</dbReference>
<dbReference type="Proteomes" id="UP000483078">
    <property type="component" value="Unassembled WGS sequence"/>
</dbReference>
<evidence type="ECO:0000259" key="2">
    <source>
        <dbReference type="SMART" id="SM00954"/>
    </source>
</evidence>
<name>A0A7C9HN00_9RHOB</name>
<sequence length="406" mass="46755">MRIAEGICMVPYGQELGVFDVSDFPHLEYSKKDVVRAGKALEGQLTWTPENEEEILKVFQIANSWRASHAFPMHRMRAELHGRMSALKLKGLTAARLKQMPSIRAKLNRINSNLRQLQDLGGCRAVVPGIDHARALAAEFLEKSPHNLRREDAYMDAPRQSGYRSHHLIFAFEPRSDTEQDYEGRLIEIQIRSRLQHSWATAVEAVGLYRGENLKAGVGSRDWLRLFELMSFEFAVSEGCEYAKDGSNSRVAEITELNNSLDAAQTLDTLSHAVSNLERIERDPYHKPRYCVIRYDHEHKRVNVRYLDSPSMIERALESEAQGDRDPNRYSDVVVELDKIENLKSAYPNYFGDVQLFKSSLSEVVHGRPVKEYSLPPIERVPPPPKEVPDDSWLRYPNRRNRRWEE</sequence>
<dbReference type="SMART" id="SM00954">
    <property type="entry name" value="RelA_SpoT"/>
    <property type="match status" value="1"/>
</dbReference>
<protein>
    <recommendedName>
        <fullName evidence="2">RelA/SpoT domain-containing protein</fullName>
    </recommendedName>
</protein>
<evidence type="ECO:0000313" key="3">
    <source>
        <dbReference type="EMBL" id="MTJ04723.1"/>
    </source>
</evidence>
<dbReference type="CDD" id="cd05399">
    <property type="entry name" value="NT_Rel-Spo_like"/>
    <property type="match status" value="1"/>
</dbReference>
<organism evidence="3 4">
    <name type="scientific">Sediminimonas qiaohouensis</name>
    <dbReference type="NCBI Taxonomy" id="552061"/>
    <lineage>
        <taxon>Bacteria</taxon>
        <taxon>Pseudomonadati</taxon>
        <taxon>Pseudomonadota</taxon>
        <taxon>Alphaproteobacteria</taxon>
        <taxon>Rhodobacterales</taxon>
        <taxon>Roseobacteraceae</taxon>
        <taxon>Sediminimonas</taxon>
    </lineage>
</organism>